<dbReference type="InterPro" id="IPR036513">
    <property type="entry name" value="STAS_dom_sf"/>
</dbReference>
<dbReference type="Pfam" id="PF00916">
    <property type="entry name" value="Sulfate_transp"/>
    <property type="match status" value="1"/>
</dbReference>
<feature type="transmembrane region" description="Helical" evidence="6">
    <location>
        <begin position="458"/>
        <end position="477"/>
    </location>
</feature>
<dbReference type="CDD" id="cd07042">
    <property type="entry name" value="STAS_SulP_like_sulfate_transporter"/>
    <property type="match status" value="1"/>
</dbReference>
<accession>A0A167FWF2</accession>
<evidence type="ECO:0000256" key="4">
    <source>
        <dbReference type="ARBA" id="ARBA00023136"/>
    </source>
</evidence>
<dbReference type="Gene3D" id="3.30.750.24">
    <property type="entry name" value="STAS domain"/>
    <property type="match status" value="1"/>
</dbReference>
<dbReference type="PROSITE" id="PS50801">
    <property type="entry name" value="STAS"/>
    <property type="match status" value="1"/>
</dbReference>
<keyword evidence="3 6" id="KW-1133">Transmembrane helix</keyword>
<evidence type="ECO:0000256" key="3">
    <source>
        <dbReference type="ARBA" id="ARBA00022989"/>
    </source>
</evidence>
<evidence type="ECO:0000313" key="10">
    <source>
        <dbReference type="Proteomes" id="UP000189580"/>
    </source>
</evidence>
<dbReference type="EMBL" id="CP014503">
    <property type="protein sequence ID" value="ANB15786.1"/>
    <property type="molecule type" value="Genomic_DNA"/>
</dbReference>
<organism evidence="9 10">
    <name type="scientific">Sugiyamaella lignohabitans</name>
    <dbReference type="NCBI Taxonomy" id="796027"/>
    <lineage>
        <taxon>Eukaryota</taxon>
        <taxon>Fungi</taxon>
        <taxon>Dikarya</taxon>
        <taxon>Ascomycota</taxon>
        <taxon>Saccharomycotina</taxon>
        <taxon>Dipodascomycetes</taxon>
        <taxon>Dipodascales</taxon>
        <taxon>Trichomonascaceae</taxon>
        <taxon>Sugiyamaella</taxon>
    </lineage>
</organism>
<dbReference type="InterPro" id="IPR018490">
    <property type="entry name" value="cNMP-bd_dom_sf"/>
</dbReference>
<feature type="transmembrane region" description="Helical" evidence="6">
    <location>
        <begin position="206"/>
        <end position="225"/>
    </location>
</feature>
<feature type="transmembrane region" description="Helical" evidence="6">
    <location>
        <begin position="564"/>
        <end position="583"/>
    </location>
</feature>
<feature type="transmembrane region" description="Helical" evidence="6">
    <location>
        <begin position="332"/>
        <end position="350"/>
    </location>
</feature>
<feature type="domain" description="Cyclic nucleotide-binding" evidence="7">
    <location>
        <begin position="900"/>
        <end position="985"/>
    </location>
</feature>
<feature type="transmembrane region" description="Helical" evidence="6">
    <location>
        <begin position="231"/>
        <end position="253"/>
    </location>
</feature>
<dbReference type="PANTHER" id="PTHR43310">
    <property type="entry name" value="SULFATE TRANSPORTER YBAR-RELATED"/>
    <property type="match status" value="1"/>
</dbReference>
<dbReference type="AlphaFoldDB" id="A0A167FWF2"/>
<dbReference type="Pfam" id="PF01740">
    <property type="entry name" value="STAS"/>
    <property type="match status" value="1"/>
</dbReference>
<keyword evidence="4 6" id="KW-0472">Membrane</keyword>
<feature type="compositionally biased region" description="Low complexity" evidence="5">
    <location>
        <begin position="92"/>
        <end position="102"/>
    </location>
</feature>
<feature type="region of interest" description="Disordered" evidence="5">
    <location>
        <begin position="125"/>
        <end position="161"/>
    </location>
</feature>
<gene>
    <name evidence="9" type="ORF">AWJ20_3430</name>
</gene>
<dbReference type="CDD" id="cd00038">
    <property type="entry name" value="CAP_ED"/>
    <property type="match status" value="1"/>
</dbReference>
<feature type="transmembrane region" description="Helical" evidence="6">
    <location>
        <begin position="400"/>
        <end position="420"/>
    </location>
</feature>
<sequence length="1022" mass="113673">MVLTQAENIDPFDDTDDNVDTLREQTAGLSSFALEEGMSGPFLSDHHLSEHGTSHQSHTIRDEMARFERKSDINKLSRSDGDASSVKDRIQSSSDEPSSSQYLSGAIALEDTPLLPNQESYSIASSTPISLKPGDDNSNNNNSLHTEPSRTAETSASSYHTFEDTHHLRQKLSFKEKMEAWSKLNFKKETIIDELIKKPISYIPPVILGTLLNVLDGLSYGMILFPLATPIFSHLGPAGLSMFYVSCIVSQLIYSLGGSQFKAGVGSEMIEVVPFFHTMAYSIMDEVGPENPQAVIATTILAFAISSMITGIVFFLLGYFGLGSLVGFFPRHILVGCVGGVGYFLVVTGIEVSSSLGGSLEYNWTVLSHLFQTGVLIRWLTPVLLAILLMIMERTFHNPLILPTYFTAIFGFFHLFVWLVPSWSLELARENGWIFQAPSVNEPWWSFYKLYDFQQTSYGSLLHVIPAMLALTFFGLLHVPINVPALAVATKSDDINVDRELIAHGMSNFVSGLCGSIQNYLVYTNSLFFIRSGADSRVAGVMLALATVVVMVSGPVLIGYIPIMLVGALIFLLGFELLIEALYDTWGRLNRFEYFTIVTIVLTMGVWDFVYGILIGIVLACVSFVIQASQTSSVKGSFTGVVARSTVRRHFMQQKFLSEVGDQIYVLKLSGYIFFGTVVKVEQAVRDLLDERRFTQQPIRYLIIDIGAVTDIDFSASEAFARMKRLLDSKGVFMLLSGATEDVSVVRGLKAIKLLTVSDSDSERPAKLFPRLNMALEWCENEFLSGYYSHRERYNSEDTIASAGRGSPRPIYSAADKGTKHNVSHLQIPDHQKSIINNDIRYGISPRAISFRKAVENAAKEDLKVVTKWKQLQQPLPIMMQIFQGVSDKGEDFWAELLPYFKREQPAKGTVLYTSGNEATGFYLVESGILRADYDLEQGKLYESILAGTTCGELPFFSETRRTATVVAETNAVVWKLDRESWEKLKNSKPNGLELANELLEIALRLTVERFTSITAYVMISS</sequence>
<dbReference type="InterPro" id="IPR011547">
    <property type="entry name" value="SLC26A/SulP_dom"/>
</dbReference>
<dbReference type="PROSITE" id="PS50042">
    <property type="entry name" value="CNMP_BINDING_3"/>
    <property type="match status" value="1"/>
</dbReference>
<feature type="transmembrane region" description="Helical" evidence="6">
    <location>
        <begin position="538"/>
        <end position="558"/>
    </location>
</feature>
<comment type="subcellular location">
    <subcellularLocation>
        <location evidence="1">Membrane</location>
        <topology evidence="1">Multi-pass membrane protein</topology>
    </subcellularLocation>
</comment>
<dbReference type="OrthoDB" id="409725at2759"/>
<feature type="transmembrane region" description="Helical" evidence="6">
    <location>
        <begin position="296"/>
        <end position="320"/>
    </location>
</feature>
<evidence type="ECO:0000256" key="6">
    <source>
        <dbReference type="SAM" id="Phobius"/>
    </source>
</evidence>
<feature type="compositionally biased region" description="Polar residues" evidence="5">
    <location>
        <begin position="136"/>
        <end position="160"/>
    </location>
</feature>
<feature type="compositionally biased region" description="Acidic residues" evidence="5">
    <location>
        <begin position="10"/>
        <end position="19"/>
    </location>
</feature>
<feature type="region of interest" description="Disordered" evidence="5">
    <location>
        <begin position="38"/>
        <end position="102"/>
    </location>
</feature>
<dbReference type="GO" id="GO:0015174">
    <property type="term" value="F:basic amino acid transmembrane transporter activity"/>
    <property type="evidence" value="ECO:0007669"/>
    <property type="project" value="EnsemblFungi"/>
</dbReference>
<feature type="region of interest" description="Disordered" evidence="5">
    <location>
        <begin position="1"/>
        <end position="20"/>
    </location>
</feature>
<dbReference type="GO" id="GO:0000329">
    <property type="term" value="C:fungal-type vacuole membrane"/>
    <property type="evidence" value="ECO:0007669"/>
    <property type="project" value="EnsemblFungi"/>
</dbReference>
<feature type="transmembrane region" description="Helical" evidence="6">
    <location>
        <begin position="595"/>
        <end position="626"/>
    </location>
</feature>
<evidence type="ECO:0000256" key="1">
    <source>
        <dbReference type="ARBA" id="ARBA00004141"/>
    </source>
</evidence>
<dbReference type="Gene3D" id="2.60.120.10">
    <property type="entry name" value="Jelly Rolls"/>
    <property type="match status" value="1"/>
</dbReference>
<protein>
    <submittedName>
        <fullName evidence="9">Uncharacterized protein</fullName>
    </submittedName>
</protein>
<dbReference type="SUPFAM" id="SSF51206">
    <property type="entry name" value="cAMP-binding domain-like"/>
    <property type="match status" value="1"/>
</dbReference>
<dbReference type="KEGG" id="slb:AWJ20_3430"/>
<feature type="transmembrane region" description="Helical" evidence="6">
    <location>
        <begin position="370"/>
        <end position="391"/>
    </location>
</feature>
<evidence type="ECO:0000256" key="5">
    <source>
        <dbReference type="SAM" id="MobiDB-lite"/>
    </source>
</evidence>
<dbReference type="RefSeq" id="XP_018738263.1">
    <property type="nucleotide sequence ID" value="XM_018880445.1"/>
</dbReference>
<dbReference type="Pfam" id="PF00027">
    <property type="entry name" value="cNMP_binding"/>
    <property type="match status" value="1"/>
</dbReference>
<dbReference type="PANTHER" id="PTHR43310:SF4">
    <property type="entry name" value="AFR304WP"/>
    <property type="match status" value="1"/>
</dbReference>
<dbReference type="Proteomes" id="UP000189580">
    <property type="component" value="Chromosome b"/>
</dbReference>
<dbReference type="InterPro" id="IPR002645">
    <property type="entry name" value="STAS_dom"/>
</dbReference>
<evidence type="ECO:0000259" key="7">
    <source>
        <dbReference type="PROSITE" id="PS50042"/>
    </source>
</evidence>
<dbReference type="InterPro" id="IPR052706">
    <property type="entry name" value="Membrane-Transporter-like"/>
</dbReference>
<keyword evidence="2 6" id="KW-0812">Transmembrane</keyword>
<dbReference type="SUPFAM" id="SSF52091">
    <property type="entry name" value="SpoIIaa-like"/>
    <property type="match status" value="1"/>
</dbReference>
<name>A0A167FWF2_9ASCO</name>
<proteinExistence type="predicted"/>
<evidence type="ECO:0000259" key="8">
    <source>
        <dbReference type="PROSITE" id="PS50801"/>
    </source>
</evidence>
<dbReference type="SMART" id="SM00100">
    <property type="entry name" value="cNMP"/>
    <property type="match status" value="1"/>
</dbReference>
<dbReference type="InterPro" id="IPR014710">
    <property type="entry name" value="RmlC-like_jellyroll"/>
</dbReference>
<dbReference type="GO" id="GO:0034490">
    <property type="term" value="P:basic amino acid transmembrane import into vacuole"/>
    <property type="evidence" value="ECO:0007669"/>
    <property type="project" value="EnsemblFungi"/>
</dbReference>
<dbReference type="InterPro" id="IPR000595">
    <property type="entry name" value="cNMP-bd_dom"/>
</dbReference>
<feature type="domain" description="STAS" evidence="8">
    <location>
        <begin position="654"/>
        <end position="779"/>
    </location>
</feature>
<reference evidence="9 10" key="1">
    <citation type="submission" date="2016-02" db="EMBL/GenBank/DDBJ databases">
        <title>Complete genome sequence and transcriptome regulation of the pentose utilising yeast Sugiyamaella lignohabitans.</title>
        <authorList>
            <person name="Bellasio M."/>
            <person name="Peymann A."/>
            <person name="Valli M."/>
            <person name="Sipitzky M."/>
            <person name="Graf A."/>
            <person name="Sauer M."/>
            <person name="Marx H."/>
            <person name="Mattanovich D."/>
        </authorList>
    </citation>
    <scope>NUCLEOTIDE SEQUENCE [LARGE SCALE GENOMIC DNA]</scope>
    <source>
        <strain evidence="9 10">CBS 10342</strain>
    </source>
</reference>
<keyword evidence="10" id="KW-1185">Reference proteome</keyword>
<dbReference type="GeneID" id="30035452"/>
<evidence type="ECO:0000256" key="2">
    <source>
        <dbReference type="ARBA" id="ARBA00022692"/>
    </source>
</evidence>
<feature type="compositionally biased region" description="Basic and acidic residues" evidence="5">
    <location>
        <begin position="44"/>
        <end position="90"/>
    </location>
</feature>
<evidence type="ECO:0000313" key="9">
    <source>
        <dbReference type="EMBL" id="ANB15786.1"/>
    </source>
</evidence>